<evidence type="ECO:0000256" key="4">
    <source>
        <dbReference type="ARBA" id="ARBA00023163"/>
    </source>
</evidence>
<dbReference type="GO" id="GO:0005829">
    <property type="term" value="C:cytosol"/>
    <property type="evidence" value="ECO:0007669"/>
    <property type="project" value="TreeGrafter"/>
</dbReference>
<dbReference type="PRINTS" id="PR00039">
    <property type="entry name" value="HTHLYSR"/>
</dbReference>
<evidence type="ECO:0000256" key="3">
    <source>
        <dbReference type="ARBA" id="ARBA00023125"/>
    </source>
</evidence>
<dbReference type="InterPro" id="IPR036390">
    <property type="entry name" value="WH_DNA-bd_sf"/>
</dbReference>
<protein>
    <submittedName>
        <fullName evidence="6">LysR family transcriptional regulator</fullName>
    </submittedName>
    <submittedName>
        <fullName evidence="7">LysR substrate-binding domain-containing protein</fullName>
    </submittedName>
</protein>
<dbReference type="Gene3D" id="3.40.190.290">
    <property type="match status" value="1"/>
</dbReference>
<dbReference type="InterPro" id="IPR005119">
    <property type="entry name" value="LysR_subst-bd"/>
</dbReference>
<dbReference type="PANTHER" id="PTHR30419:SF8">
    <property type="entry name" value="NITROGEN ASSIMILATION TRANSCRIPTIONAL ACTIVATOR-RELATED"/>
    <property type="match status" value="1"/>
</dbReference>
<gene>
    <name evidence="6" type="ORF">E2650_19810</name>
    <name evidence="7" type="ORF">ODY93_10040</name>
</gene>
<evidence type="ECO:0000259" key="5">
    <source>
        <dbReference type="PROSITE" id="PS50931"/>
    </source>
</evidence>
<dbReference type="Proteomes" id="UP001152518">
    <property type="component" value="Unassembled WGS sequence"/>
</dbReference>
<dbReference type="InterPro" id="IPR050950">
    <property type="entry name" value="HTH-type_LysR_regulators"/>
</dbReference>
<accession>A0A1E3UXI0</accession>
<dbReference type="SUPFAM" id="SSF46785">
    <property type="entry name" value="Winged helix' DNA-binding domain"/>
    <property type="match status" value="1"/>
</dbReference>
<evidence type="ECO:0000313" key="8">
    <source>
        <dbReference type="Proteomes" id="UP001159075"/>
    </source>
</evidence>
<evidence type="ECO:0000256" key="2">
    <source>
        <dbReference type="ARBA" id="ARBA00023015"/>
    </source>
</evidence>
<reference evidence="6" key="2">
    <citation type="submission" date="2019-04" db="EMBL/GenBank/DDBJ databases">
        <authorList>
            <person name="Zou H."/>
        </authorList>
    </citation>
    <scope>NUCLEOTIDE SEQUENCE</scope>
    <source>
        <strain evidence="6">2015oxa</strain>
    </source>
</reference>
<dbReference type="PROSITE" id="PS50931">
    <property type="entry name" value="HTH_LYSR"/>
    <property type="match status" value="1"/>
</dbReference>
<evidence type="ECO:0000313" key="6">
    <source>
        <dbReference type="EMBL" id="MDG5902098.1"/>
    </source>
</evidence>
<dbReference type="PANTHER" id="PTHR30419">
    <property type="entry name" value="HTH-TYPE TRANSCRIPTIONAL REGULATOR YBHD"/>
    <property type="match status" value="1"/>
</dbReference>
<dbReference type="InterPro" id="IPR036388">
    <property type="entry name" value="WH-like_DNA-bd_sf"/>
</dbReference>
<name>A0A1E3UXI0_9GAMM</name>
<dbReference type="Gene3D" id="1.10.10.10">
    <property type="entry name" value="Winged helix-like DNA-binding domain superfamily/Winged helix DNA-binding domain"/>
    <property type="match status" value="1"/>
</dbReference>
<dbReference type="OrthoDB" id="9803735at2"/>
<keyword evidence="3" id="KW-0238">DNA-binding</keyword>
<dbReference type="AlphaFoldDB" id="A0A1E3UXI0"/>
<sequence length="296" mass="32861">MDLKVLRYFIEIIDAGGFGKASEKVHLTQPALSKALRQLEEELDLVLLERGKRGTQVKLTQAGEVVYRHGKELLAGRQRMLAELSAQRSLTAGELKLGLAPLGSAEIFAPIIAKYRQQYPQIEMHLLVRGGVEQTLAIQKGEIELATGIIDLDDGYDGIRVFNDPMVVVLPKENPLTTREILSVHDLINEPQVMFETEYTLHQLVLNACQQAGFSPQNITRVSQADFGIALVAAGTGVMILPRSIARRYSVAGVVNIPLASDELRWELSLFWRKEQVLSFAAQAMIALVKKHLTQK</sequence>
<proteinExistence type="inferred from homology"/>
<feature type="domain" description="HTH lysR-type" evidence="5">
    <location>
        <begin position="1"/>
        <end position="60"/>
    </location>
</feature>
<dbReference type="CDD" id="cd08438">
    <property type="entry name" value="PBP2_CidR"/>
    <property type="match status" value="1"/>
</dbReference>
<reference evidence="7 8" key="3">
    <citation type="submission" date="2022-09" db="EMBL/GenBank/DDBJ databases">
        <title>The outer-membrane cytochrome OmcA is essential for infection of Shewanella oneidensis by a zebrafish-associated bacteriophage.</title>
        <authorList>
            <person name="Grenfell A.W."/>
            <person name="Intile P."/>
            <person name="Mcfarlane J."/>
            <person name="Leung D."/>
            <person name="Abdalla K."/>
            <person name="Wold M."/>
            <person name="Kees E."/>
            <person name="Gralnick J."/>
        </authorList>
    </citation>
    <scope>NUCLEOTIDE SEQUENCE [LARGE SCALE GENOMIC DNA]</scope>
    <source>
        <strain evidence="7 8">NF-5</strain>
    </source>
</reference>
<reference evidence="6" key="1">
    <citation type="journal article" date="2019" name="Int J Environ Res Public Health">
        <title>Characterization of Chromosome-Mediated BlaOXA-894 in Shewanella xiamenensis Isolated from Pig Wastewater.</title>
        <authorList>
            <person name="Zou H."/>
            <person name="Zhou Z."/>
            <person name="Xia H."/>
            <person name="Zhao Q."/>
            <person name="Li X."/>
        </authorList>
    </citation>
    <scope>NUCLEOTIDE SEQUENCE</scope>
    <source>
        <strain evidence="6">2015oxa</strain>
    </source>
</reference>
<dbReference type="FunFam" id="1.10.10.10:FF:000001">
    <property type="entry name" value="LysR family transcriptional regulator"/>
    <property type="match status" value="1"/>
</dbReference>
<dbReference type="SUPFAM" id="SSF53850">
    <property type="entry name" value="Periplasmic binding protein-like II"/>
    <property type="match status" value="1"/>
</dbReference>
<dbReference type="Pfam" id="PF03466">
    <property type="entry name" value="LysR_substrate"/>
    <property type="match status" value="1"/>
</dbReference>
<comment type="similarity">
    <text evidence="1">Belongs to the LysR transcriptional regulatory family.</text>
</comment>
<dbReference type="EMBL" id="SUNE01000024">
    <property type="protein sequence ID" value="MDG5902098.1"/>
    <property type="molecule type" value="Genomic_DNA"/>
</dbReference>
<dbReference type="Pfam" id="PF00126">
    <property type="entry name" value="HTH_1"/>
    <property type="match status" value="1"/>
</dbReference>
<dbReference type="InterPro" id="IPR000847">
    <property type="entry name" value="LysR_HTH_N"/>
</dbReference>
<evidence type="ECO:0000256" key="1">
    <source>
        <dbReference type="ARBA" id="ARBA00009437"/>
    </source>
</evidence>
<dbReference type="GO" id="GO:0003700">
    <property type="term" value="F:DNA-binding transcription factor activity"/>
    <property type="evidence" value="ECO:0007669"/>
    <property type="project" value="InterPro"/>
</dbReference>
<dbReference type="GO" id="GO:0003677">
    <property type="term" value="F:DNA binding"/>
    <property type="evidence" value="ECO:0007669"/>
    <property type="project" value="UniProtKB-KW"/>
</dbReference>
<organism evidence="6">
    <name type="scientific">Shewanella xiamenensis</name>
    <dbReference type="NCBI Taxonomy" id="332186"/>
    <lineage>
        <taxon>Bacteria</taxon>
        <taxon>Pseudomonadati</taxon>
        <taxon>Pseudomonadota</taxon>
        <taxon>Gammaproteobacteria</taxon>
        <taxon>Alteromonadales</taxon>
        <taxon>Shewanellaceae</taxon>
        <taxon>Shewanella</taxon>
    </lineage>
</organism>
<dbReference type="GeneID" id="75187616"/>
<keyword evidence="4" id="KW-0804">Transcription</keyword>
<keyword evidence="2" id="KW-0805">Transcription regulation</keyword>
<keyword evidence="8" id="KW-1185">Reference proteome</keyword>
<dbReference type="Proteomes" id="UP001159075">
    <property type="component" value="Unassembled WGS sequence"/>
</dbReference>
<evidence type="ECO:0000313" key="7">
    <source>
        <dbReference type="EMBL" id="MDI5831904.1"/>
    </source>
</evidence>
<comment type="caution">
    <text evidence="6">The sequence shown here is derived from an EMBL/GenBank/DDBJ whole genome shotgun (WGS) entry which is preliminary data.</text>
</comment>
<dbReference type="EMBL" id="JAOTLW010000009">
    <property type="protein sequence ID" value="MDI5831904.1"/>
    <property type="molecule type" value="Genomic_DNA"/>
</dbReference>
<dbReference type="RefSeq" id="WP_047535402.1">
    <property type="nucleotide sequence ID" value="NZ_AP025014.1"/>
</dbReference>